<keyword evidence="5" id="KW-0238">DNA-binding</keyword>
<dbReference type="GO" id="GO:0003700">
    <property type="term" value="F:DNA-binding transcription factor activity"/>
    <property type="evidence" value="ECO:0007669"/>
    <property type="project" value="InterPro"/>
</dbReference>
<dbReference type="InterPro" id="IPR018060">
    <property type="entry name" value="HTH_AraC"/>
</dbReference>
<feature type="domain" description="Histidine kinase" evidence="10">
    <location>
        <begin position="834"/>
        <end position="1052"/>
    </location>
</feature>
<dbReference type="InterPro" id="IPR003594">
    <property type="entry name" value="HATPase_dom"/>
</dbReference>
<dbReference type="SUPFAM" id="SSF47384">
    <property type="entry name" value="Homodimeric domain of signal transducing histidine kinase"/>
    <property type="match status" value="1"/>
</dbReference>
<evidence type="ECO:0000259" key="9">
    <source>
        <dbReference type="PROSITE" id="PS01124"/>
    </source>
</evidence>
<dbReference type="PANTHER" id="PTHR43547:SF2">
    <property type="entry name" value="HYBRID SIGNAL TRANSDUCTION HISTIDINE KINASE C"/>
    <property type="match status" value="1"/>
</dbReference>
<dbReference type="EC" id="2.7.13.3" evidence="2"/>
<evidence type="ECO:0000256" key="7">
    <source>
        <dbReference type="PROSITE-ProRule" id="PRU00169"/>
    </source>
</evidence>
<dbReference type="GO" id="GO:0000155">
    <property type="term" value="F:phosphorelay sensor kinase activity"/>
    <property type="evidence" value="ECO:0007669"/>
    <property type="project" value="InterPro"/>
</dbReference>
<dbReference type="PROSITE" id="PS50110">
    <property type="entry name" value="RESPONSE_REGULATORY"/>
    <property type="match status" value="1"/>
</dbReference>
<protein>
    <recommendedName>
        <fullName evidence="2">histidine kinase</fullName>
        <ecNumber evidence="2">2.7.13.3</ecNumber>
    </recommendedName>
</protein>
<evidence type="ECO:0000256" key="5">
    <source>
        <dbReference type="ARBA" id="ARBA00023125"/>
    </source>
</evidence>
<dbReference type="InterPro" id="IPR011006">
    <property type="entry name" value="CheY-like_superfamily"/>
</dbReference>
<dbReference type="Gene3D" id="3.40.50.2300">
    <property type="match status" value="1"/>
</dbReference>
<dbReference type="InterPro" id="IPR009057">
    <property type="entry name" value="Homeodomain-like_sf"/>
</dbReference>
<dbReference type="Pfam" id="PF00512">
    <property type="entry name" value="HisKA"/>
    <property type="match status" value="1"/>
</dbReference>
<keyword evidence="8" id="KW-0812">Transmembrane</keyword>
<dbReference type="PROSITE" id="PS00041">
    <property type="entry name" value="HTH_ARAC_FAMILY_1"/>
    <property type="match status" value="1"/>
</dbReference>
<dbReference type="Pfam" id="PF02518">
    <property type="entry name" value="HATPase_c"/>
    <property type="match status" value="1"/>
</dbReference>
<feature type="domain" description="Response regulatory" evidence="11">
    <location>
        <begin position="1086"/>
        <end position="1201"/>
    </location>
</feature>
<dbReference type="InterPro" id="IPR036890">
    <property type="entry name" value="HATPase_C_sf"/>
</dbReference>
<dbReference type="InterPro" id="IPR011123">
    <property type="entry name" value="Y_Y_Y"/>
</dbReference>
<keyword evidence="8" id="KW-0472">Membrane</keyword>
<dbReference type="Pfam" id="PF07494">
    <property type="entry name" value="Reg_prop"/>
    <property type="match status" value="3"/>
</dbReference>
<dbReference type="InterPro" id="IPR013783">
    <property type="entry name" value="Ig-like_fold"/>
</dbReference>
<dbReference type="Proteomes" id="UP000186685">
    <property type="component" value="Unassembled WGS sequence"/>
</dbReference>
<dbReference type="SMART" id="SM00342">
    <property type="entry name" value="HTH_ARAC"/>
    <property type="match status" value="1"/>
</dbReference>
<sequence length="1342" mass="152795">MRNYIVIFLLFFGWCLLSFSQSPYIFKRLTMADGMVSNYIVDIIQDKQGYIWMASESGLCKFDGKDFTIYNIGNSAIGSNAHNALYYNEADNTVWVGTQRDGISIFDNKTQTFITNGVPGMITRDITNLSPAADGGIWITHYHLGIDYYSNKTKEITHYRAKDIKGLSGNFWCATDDGKGHLYVGLHKGGLAVIDIQKRTAKVYQHNPEDPHSLPNNTVRCIFISQTNAIWIGTDKGLALFNPHKEQFINFQNQQENPYSLLSNQINDIGESKDGKLWVCAHMGGVSILDLNDNVFTSPENMHFQNIQVTNDLHGISSPNARCFLQDSFGNIWLGNYRGGVDFLSYNQPVFQTLAYNMLKDGALTDKQVWGLAIDNKSRIWLGGENEIAIFSPDMKLQKILSLVGKANPHTHASVIFKDKKGIIWLGLYKDGILTCNPQTEKITRIELEDKSADICCFFEENNKIWIGTQNGLYSWENEKVIEEKEINEQLPDIMIHGIQRDRQGKLWLGTFGKGLIVFSPEGKRIMRFDTSNGMESNAVNSLYIDSKGGLWATTRAGIVYISDTKNPKLKIYNHKQGLIDESVRSIIEDKKGTIWLSTNGGIAQWKSDEKRFLNYTWHQGVPRGDFMDGSVCKDENGNLFFGSQNGACYFNPEHIIENVQIAPVKITDIKSYNYSDPSSKGVIVPITDNKVNLSYQSSTFTISFSVMDFSQTPQVEYAYTMEGFWKNWFEISDENRITFRNLQPGEYTFKVKAKMRNQPWGEQFTSLQITIAPPLWLTWYAKLLYTILIALILLGILRFYKRKLALESRLNLEHHQHENDQKLNNERLRFYTNITHELRTPLTLILGPLEDLLADKTLSPRQANKISIIRDSANRLLNLINQILEFRKTETENRKLKVGYHNLALLVQEIGIKYKELNQNAEVNIHIQVDTQDTKLYYDHEIITIIIDNLMSNAVKYTPKGNITLALASNEENGVKYTTISVEDTGHGISKESLNHIFERYYQGKGKYQASGSGIGLALVKSLADLHQATIEVESEVEKGSKFTLKLLTENTYPNAERQVVKEVHKSEDDSTQTSAVESEDGKPIILIVEDNRDIREYVRSSFEEMYEVLTAADGKEGWNIAQNQIPNIIISDIMMPVMDGIELCRHIKEDMRTSHIPVILLTAKDTLQDKEEGYAAGADSFITKPFSARLLNSRINNILENRRKIAGVITSIPETESEQKNIENERNNLNKLDQEFLDKVTAIIEENLSMEKMDVAFIADKMCMSHSTLYRKIKGLTEMSVNEYVRKIKMKKGMELINEGKYSLAEISDLTGFSSVAYFRQCFKDEYGMAPTEYLKKKQN</sequence>
<dbReference type="PROSITE" id="PS50109">
    <property type="entry name" value="HIS_KIN"/>
    <property type="match status" value="1"/>
</dbReference>
<gene>
    <name evidence="12" type="ORF">BHV76_08845</name>
</gene>
<evidence type="ECO:0000256" key="8">
    <source>
        <dbReference type="SAM" id="Phobius"/>
    </source>
</evidence>
<keyword evidence="12" id="KW-0418">Kinase</keyword>
<dbReference type="InterPro" id="IPR011110">
    <property type="entry name" value="Reg_prop"/>
</dbReference>
<proteinExistence type="predicted"/>
<keyword evidence="6" id="KW-0804">Transcription</keyword>
<dbReference type="InterPro" id="IPR018062">
    <property type="entry name" value="HTH_AraC-typ_CS"/>
</dbReference>
<keyword evidence="4" id="KW-0805">Transcription regulation</keyword>
<dbReference type="Gene3D" id="2.130.10.10">
    <property type="entry name" value="YVTN repeat-like/Quinoprotein amine dehydrogenase"/>
    <property type="match status" value="2"/>
</dbReference>
<evidence type="ECO:0000256" key="4">
    <source>
        <dbReference type="ARBA" id="ARBA00023015"/>
    </source>
</evidence>
<dbReference type="FunFam" id="1.10.287.130:FF:000034">
    <property type="entry name" value="Two-component system sensor histidine kinase/response regulator"/>
    <property type="match status" value="1"/>
</dbReference>
<evidence type="ECO:0000256" key="6">
    <source>
        <dbReference type="ARBA" id="ARBA00023163"/>
    </source>
</evidence>
<dbReference type="Pfam" id="PF00072">
    <property type="entry name" value="Response_reg"/>
    <property type="match status" value="1"/>
</dbReference>
<dbReference type="Gene3D" id="2.60.40.10">
    <property type="entry name" value="Immunoglobulins"/>
    <property type="match status" value="1"/>
</dbReference>
<organism evidence="12 13">
    <name type="scientific">Phocaeicola plebeius</name>
    <dbReference type="NCBI Taxonomy" id="310297"/>
    <lineage>
        <taxon>Bacteria</taxon>
        <taxon>Pseudomonadati</taxon>
        <taxon>Bacteroidota</taxon>
        <taxon>Bacteroidia</taxon>
        <taxon>Bacteroidales</taxon>
        <taxon>Bacteroidaceae</taxon>
        <taxon>Phocaeicola</taxon>
    </lineage>
</organism>
<keyword evidence="12" id="KW-0808">Transferase</keyword>
<dbReference type="InterPro" id="IPR015943">
    <property type="entry name" value="WD40/YVTN_repeat-like_dom_sf"/>
</dbReference>
<dbReference type="PRINTS" id="PR00344">
    <property type="entry name" value="BCTRLSENSOR"/>
</dbReference>
<dbReference type="Gene3D" id="1.10.10.60">
    <property type="entry name" value="Homeodomain-like"/>
    <property type="match status" value="2"/>
</dbReference>
<dbReference type="CDD" id="cd17574">
    <property type="entry name" value="REC_OmpR"/>
    <property type="match status" value="1"/>
</dbReference>
<dbReference type="InterPro" id="IPR036097">
    <property type="entry name" value="HisK_dim/P_sf"/>
</dbReference>
<feature type="domain" description="HTH araC/xylS-type" evidence="9">
    <location>
        <begin position="1240"/>
        <end position="1339"/>
    </location>
</feature>
<dbReference type="Gene3D" id="1.10.287.130">
    <property type="match status" value="1"/>
</dbReference>
<dbReference type="InterPro" id="IPR005467">
    <property type="entry name" value="His_kinase_dom"/>
</dbReference>
<dbReference type="SUPFAM" id="SSF52172">
    <property type="entry name" value="CheY-like"/>
    <property type="match status" value="1"/>
</dbReference>
<dbReference type="SMART" id="SM00448">
    <property type="entry name" value="REC"/>
    <property type="match status" value="1"/>
</dbReference>
<dbReference type="SMART" id="SM00387">
    <property type="entry name" value="HATPase_c"/>
    <property type="match status" value="1"/>
</dbReference>
<dbReference type="InterPro" id="IPR003661">
    <property type="entry name" value="HisK_dim/P_dom"/>
</dbReference>
<dbReference type="CDD" id="cd00082">
    <property type="entry name" value="HisKA"/>
    <property type="match status" value="1"/>
</dbReference>
<dbReference type="SUPFAM" id="SSF55874">
    <property type="entry name" value="ATPase domain of HSP90 chaperone/DNA topoisomerase II/histidine kinase"/>
    <property type="match status" value="1"/>
</dbReference>
<evidence type="ECO:0000259" key="10">
    <source>
        <dbReference type="PROSITE" id="PS50109"/>
    </source>
</evidence>
<evidence type="ECO:0000313" key="12">
    <source>
        <dbReference type="EMBL" id="OKZ09668.1"/>
    </source>
</evidence>
<reference evidence="12 13" key="1">
    <citation type="journal article" date="2016" name="Nat. Biotechnol.">
        <title>Measurement of bacterial replication rates in microbial communities.</title>
        <authorList>
            <person name="Brown C.T."/>
            <person name="Olm M.R."/>
            <person name="Thomas B.C."/>
            <person name="Banfield J.F."/>
        </authorList>
    </citation>
    <scope>NUCLEOTIDE SEQUENCE [LARGE SCALE GENOMIC DNA]</scope>
    <source>
        <strain evidence="12">45_130</strain>
    </source>
</reference>
<dbReference type="SUPFAM" id="SSF46689">
    <property type="entry name" value="Homeodomain-like"/>
    <property type="match status" value="1"/>
</dbReference>
<evidence type="ECO:0000256" key="3">
    <source>
        <dbReference type="ARBA" id="ARBA00022553"/>
    </source>
</evidence>
<keyword evidence="8" id="KW-1133">Transmembrane helix</keyword>
<accession>A0A854BYR1</accession>
<dbReference type="PANTHER" id="PTHR43547">
    <property type="entry name" value="TWO-COMPONENT HISTIDINE KINASE"/>
    <property type="match status" value="1"/>
</dbReference>
<dbReference type="Pfam" id="PF07495">
    <property type="entry name" value="Y_Y_Y"/>
    <property type="match status" value="1"/>
</dbReference>
<evidence type="ECO:0000256" key="2">
    <source>
        <dbReference type="ARBA" id="ARBA00012438"/>
    </source>
</evidence>
<keyword evidence="3 7" id="KW-0597">Phosphoprotein</keyword>
<evidence type="ECO:0000313" key="13">
    <source>
        <dbReference type="Proteomes" id="UP000186685"/>
    </source>
</evidence>
<dbReference type="InterPro" id="IPR001789">
    <property type="entry name" value="Sig_transdc_resp-reg_receiver"/>
</dbReference>
<name>A0A854BYR1_9BACT</name>
<dbReference type="FunFam" id="3.40.50.2300:FF:000138">
    <property type="entry name" value="Two-component system sensor histidine kinase/response regulator"/>
    <property type="match status" value="1"/>
</dbReference>
<dbReference type="InterPro" id="IPR004358">
    <property type="entry name" value="Sig_transdc_His_kin-like_C"/>
</dbReference>
<dbReference type="EMBL" id="MNQR01000022">
    <property type="protein sequence ID" value="OKZ09668.1"/>
    <property type="molecule type" value="Genomic_DNA"/>
</dbReference>
<dbReference type="PROSITE" id="PS01124">
    <property type="entry name" value="HTH_ARAC_FAMILY_2"/>
    <property type="match status" value="1"/>
</dbReference>
<dbReference type="SMART" id="SM00388">
    <property type="entry name" value="HisKA"/>
    <property type="match status" value="1"/>
</dbReference>
<comment type="catalytic activity">
    <reaction evidence="1">
        <text>ATP + protein L-histidine = ADP + protein N-phospho-L-histidine.</text>
        <dbReference type="EC" id="2.7.13.3"/>
    </reaction>
</comment>
<feature type="transmembrane region" description="Helical" evidence="8">
    <location>
        <begin position="780"/>
        <end position="801"/>
    </location>
</feature>
<comment type="caution">
    <text evidence="12">The sequence shown here is derived from an EMBL/GenBank/DDBJ whole genome shotgun (WGS) entry which is preliminary data.</text>
</comment>
<dbReference type="Pfam" id="PF12833">
    <property type="entry name" value="HTH_18"/>
    <property type="match status" value="1"/>
</dbReference>
<dbReference type="Gene3D" id="3.30.565.10">
    <property type="entry name" value="Histidine kinase-like ATPase, C-terminal domain"/>
    <property type="match status" value="1"/>
</dbReference>
<evidence type="ECO:0000259" key="11">
    <source>
        <dbReference type="PROSITE" id="PS50110"/>
    </source>
</evidence>
<dbReference type="GO" id="GO:0043565">
    <property type="term" value="F:sequence-specific DNA binding"/>
    <property type="evidence" value="ECO:0007669"/>
    <property type="project" value="InterPro"/>
</dbReference>
<dbReference type="SUPFAM" id="SSF63829">
    <property type="entry name" value="Calcium-dependent phosphotriesterase"/>
    <property type="match status" value="3"/>
</dbReference>
<evidence type="ECO:0000256" key="1">
    <source>
        <dbReference type="ARBA" id="ARBA00000085"/>
    </source>
</evidence>
<feature type="modified residue" description="4-aspartylphosphate" evidence="7">
    <location>
        <position position="1134"/>
    </location>
</feature>